<dbReference type="EMBL" id="MLYV02000158">
    <property type="protein sequence ID" value="PSS34082.1"/>
    <property type="molecule type" value="Genomic_DNA"/>
</dbReference>
<dbReference type="InterPro" id="IPR045120">
    <property type="entry name" value="Suco/Slp1-like"/>
</dbReference>
<feature type="region of interest" description="Disordered" evidence="6">
    <location>
        <begin position="447"/>
        <end position="567"/>
    </location>
</feature>
<comment type="caution">
    <text evidence="9">The sequence shown here is derived from an EMBL/GenBank/DDBJ whole genome shotgun (WGS) entry which is preliminary data.</text>
</comment>
<accession>A0A2R6RVM8</accession>
<feature type="region of interest" description="Disordered" evidence="6">
    <location>
        <begin position="939"/>
        <end position="975"/>
    </location>
</feature>
<keyword evidence="3" id="KW-1133">Transmembrane helix</keyword>
<feature type="chain" id="PRO_5015352391" description="SUN domain-containing protein" evidence="7">
    <location>
        <begin position="23"/>
        <end position="975"/>
    </location>
</feature>
<feature type="compositionally biased region" description="Low complexity" evidence="6">
    <location>
        <begin position="479"/>
        <end position="544"/>
    </location>
</feature>
<evidence type="ECO:0000256" key="6">
    <source>
        <dbReference type="SAM" id="MobiDB-lite"/>
    </source>
</evidence>
<organism evidence="9 10">
    <name type="scientific">Hermanssonia centrifuga</name>
    <dbReference type="NCBI Taxonomy" id="98765"/>
    <lineage>
        <taxon>Eukaryota</taxon>
        <taxon>Fungi</taxon>
        <taxon>Dikarya</taxon>
        <taxon>Basidiomycota</taxon>
        <taxon>Agaricomycotina</taxon>
        <taxon>Agaricomycetes</taxon>
        <taxon>Polyporales</taxon>
        <taxon>Meruliaceae</taxon>
        <taxon>Hermanssonia</taxon>
    </lineage>
</organism>
<dbReference type="Pfam" id="PF07738">
    <property type="entry name" value="Sad1_UNC"/>
    <property type="match status" value="1"/>
</dbReference>
<comment type="subcellular location">
    <subcellularLocation>
        <location evidence="1">Endomembrane system</location>
    </subcellularLocation>
</comment>
<protein>
    <recommendedName>
        <fullName evidence="8">SUN domain-containing protein</fullName>
    </recommendedName>
</protein>
<evidence type="ECO:0000256" key="3">
    <source>
        <dbReference type="ARBA" id="ARBA00022989"/>
    </source>
</evidence>
<keyword evidence="10" id="KW-1185">Reference proteome</keyword>
<dbReference type="InterPro" id="IPR012919">
    <property type="entry name" value="SUN_dom"/>
</dbReference>
<keyword evidence="5" id="KW-0175">Coiled coil</keyword>
<dbReference type="AlphaFoldDB" id="A0A2R6RVM8"/>
<feature type="compositionally biased region" description="Polar residues" evidence="6">
    <location>
        <begin position="830"/>
        <end position="839"/>
    </location>
</feature>
<sequence>MRSFFALPTPLLAFLFALPVLAEPLTPYDPFHNIAAQVPKPLELPICCLRPLAPLDGTEEEVLLSFEEWKAKRIAGVHKDSPRPTVHPPVSSGHSSGASDVVLESPVVALSATVLPFEQTEEAAPDAPYFRIPLTDRFNYASMDCSARVHTAHRTAKSTSSILSHKKDKYMLSPCGEKDQFVVVELCDDVRIDTVQLANYEFFSGVFKDFTVSVAKTYTIDPQGWTFAGTYRAKNVRGVQVCPATGFPFLESYKPMQSFHPPTSLGDFYRFIRVDFHSHYGNEYYCPLSLLRVYGLTHLEHWKWDLWDSESREKQAIENVKNGAAEVVEEPPKPIHRSATHILSAPLTEDILDFTSLDQTLAQEQPSSATLTPSGHSSPSVEPSLDAQPSSPQHAVEFVSSSSTLGSTERDSDGSPPTSVHGIPSAAISTGAHIIGEPNLNSTLLPAQQSASTKSDQGDQNNNTTDATSRPYPTDSLYNSLSTSEPPSSTSVSLSSSVSTPSNTSQQLSSVSSSQPPASPSVSADQPHVARSLSSTSLLSTSPSAVPVHSQSPTVVPHSNPPNTGESIYRTIMNRLTALETNTTLYAKFVEEHTANVREMLRRLGEDVGRLDGITKAQAQTYQRTVSEFNRQQRRLELEHDELLSRVGRLTEEVILEKRLGIAQLCLLLTVLVFMALTRGSRNEPVQSIRSRTSSMGGWGRRTLSGDWDWVSRLKNVNRSPPSGMGLDTATATDVSQKPTNLQVKVEFPSQSVQTADGYAKSRRPHPITSSRKLGMHARPRTPVSLRTHLSRHSSPQNRPLTPTIVTSTFPIVLGSDARPPIQRAHSGSGMIQSFSTGTIGPVPKSAKRWARTAHLHEVKNTRSRVNANEDGMRTGHSSSARERDDQWPRDTTQPEDVFGPQEELRWPHTVQHESHQRHKDMVAKEADLSPVSIEQLVLGKGGEEMPEVDASEGDGWVDTDAESELGERRPSFGG</sequence>
<feature type="compositionally biased region" description="Acidic residues" evidence="6">
    <location>
        <begin position="945"/>
        <end position="965"/>
    </location>
</feature>
<dbReference type="PANTHER" id="PTHR12953:SF0">
    <property type="entry name" value="SUN DOMAIN-CONTAINING OSSIFICATION FACTOR"/>
    <property type="match status" value="1"/>
</dbReference>
<evidence type="ECO:0000313" key="10">
    <source>
        <dbReference type="Proteomes" id="UP000186601"/>
    </source>
</evidence>
<evidence type="ECO:0000313" key="9">
    <source>
        <dbReference type="EMBL" id="PSS34082.1"/>
    </source>
</evidence>
<dbReference type="GO" id="GO:0034975">
    <property type="term" value="P:protein folding in endoplasmic reticulum"/>
    <property type="evidence" value="ECO:0007669"/>
    <property type="project" value="TreeGrafter"/>
</dbReference>
<dbReference type="OrthoDB" id="266334at2759"/>
<feature type="domain" description="SUN" evidence="8">
    <location>
        <begin position="111"/>
        <end position="298"/>
    </location>
</feature>
<feature type="compositionally biased region" description="Polar residues" evidence="6">
    <location>
        <begin position="363"/>
        <end position="407"/>
    </location>
</feature>
<reference evidence="9 10" key="1">
    <citation type="submission" date="2018-02" db="EMBL/GenBank/DDBJ databases">
        <title>Genome sequence of the basidiomycete white-rot fungus Phlebia centrifuga.</title>
        <authorList>
            <person name="Granchi Z."/>
            <person name="Peng M."/>
            <person name="de Vries R.P."/>
            <person name="Hilden K."/>
            <person name="Makela M.R."/>
            <person name="Grigoriev I."/>
            <person name="Riley R."/>
        </authorList>
    </citation>
    <scope>NUCLEOTIDE SEQUENCE [LARGE SCALE GENOMIC DNA]</scope>
    <source>
        <strain evidence="9 10">FBCC195</strain>
    </source>
</reference>
<name>A0A2R6RVM8_9APHY</name>
<keyword evidence="4" id="KW-0472">Membrane</keyword>
<gene>
    <name evidence="9" type="ORF">PHLCEN_2v1876</name>
</gene>
<evidence type="ECO:0000256" key="7">
    <source>
        <dbReference type="SAM" id="SignalP"/>
    </source>
</evidence>
<dbReference type="PROSITE" id="PS51469">
    <property type="entry name" value="SUN"/>
    <property type="match status" value="1"/>
</dbReference>
<proteinExistence type="predicted"/>
<feature type="compositionally biased region" description="Basic and acidic residues" evidence="6">
    <location>
        <begin position="880"/>
        <end position="889"/>
    </location>
</feature>
<feature type="region of interest" description="Disordered" evidence="6">
    <location>
        <begin position="860"/>
        <end position="902"/>
    </location>
</feature>
<feature type="compositionally biased region" description="Basic and acidic residues" evidence="6">
    <location>
        <begin position="966"/>
        <end position="975"/>
    </location>
</feature>
<evidence type="ECO:0000256" key="2">
    <source>
        <dbReference type="ARBA" id="ARBA00022692"/>
    </source>
</evidence>
<evidence type="ECO:0000256" key="5">
    <source>
        <dbReference type="SAM" id="Coils"/>
    </source>
</evidence>
<dbReference type="GO" id="GO:0005737">
    <property type="term" value="C:cytoplasm"/>
    <property type="evidence" value="ECO:0007669"/>
    <property type="project" value="TreeGrafter"/>
</dbReference>
<dbReference type="Proteomes" id="UP000186601">
    <property type="component" value="Unassembled WGS sequence"/>
</dbReference>
<feature type="coiled-coil region" evidence="5">
    <location>
        <begin position="619"/>
        <end position="653"/>
    </location>
</feature>
<feature type="compositionally biased region" description="Polar residues" evidence="6">
    <location>
        <begin position="447"/>
        <end position="468"/>
    </location>
</feature>
<dbReference type="PANTHER" id="PTHR12953">
    <property type="entry name" value="MEMBRANE PROTEIN CH1 RELATED"/>
    <property type="match status" value="1"/>
</dbReference>
<dbReference type="GO" id="GO:0016020">
    <property type="term" value="C:membrane"/>
    <property type="evidence" value="ECO:0007669"/>
    <property type="project" value="InterPro"/>
</dbReference>
<keyword evidence="2" id="KW-0812">Transmembrane</keyword>
<feature type="signal peptide" evidence="7">
    <location>
        <begin position="1"/>
        <end position="22"/>
    </location>
</feature>
<keyword evidence="7" id="KW-0732">Signal</keyword>
<evidence type="ECO:0000256" key="4">
    <source>
        <dbReference type="ARBA" id="ARBA00023136"/>
    </source>
</evidence>
<feature type="region of interest" description="Disordered" evidence="6">
    <location>
        <begin position="753"/>
        <end position="778"/>
    </location>
</feature>
<feature type="region of interest" description="Disordered" evidence="6">
    <location>
        <begin position="823"/>
        <end position="844"/>
    </location>
</feature>
<feature type="region of interest" description="Disordered" evidence="6">
    <location>
        <begin position="363"/>
        <end position="424"/>
    </location>
</feature>
<evidence type="ECO:0000256" key="1">
    <source>
        <dbReference type="ARBA" id="ARBA00004308"/>
    </source>
</evidence>
<dbReference type="GO" id="GO:0012505">
    <property type="term" value="C:endomembrane system"/>
    <property type="evidence" value="ECO:0007669"/>
    <property type="project" value="UniProtKB-SubCell"/>
</dbReference>
<evidence type="ECO:0000259" key="8">
    <source>
        <dbReference type="PROSITE" id="PS51469"/>
    </source>
</evidence>
<dbReference type="STRING" id="98765.A0A2R6RVM8"/>